<keyword evidence="3" id="KW-0963">Cytoplasm</keyword>
<evidence type="ECO:0000256" key="2">
    <source>
        <dbReference type="ARBA" id="ARBA00021483"/>
    </source>
</evidence>
<evidence type="ECO:0000256" key="1">
    <source>
        <dbReference type="ARBA" id="ARBA00004496"/>
    </source>
</evidence>
<accession>W7Q7F6</accession>
<dbReference type="PROSITE" id="PS50851">
    <property type="entry name" value="CHEW"/>
    <property type="match status" value="1"/>
</dbReference>
<dbReference type="PATRIC" id="fig|1328313.3.peg.3304"/>
<dbReference type="PANTHER" id="PTHR22617">
    <property type="entry name" value="CHEMOTAXIS SENSOR HISTIDINE KINASE-RELATED"/>
    <property type="match status" value="1"/>
</dbReference>
<dbReference type="GO" id="GO:0006935">
    <property type="term" value="P:chemotaxis"/>
    <property type="evidence" value="ECO:0007669"/>
    <property type="project" value="InterPro"/>
</dbReference>
<dbReference type="eggNOG" id="COG0835">
    <property type="taxonomic scope" value="Bacteria"/>
</dbReference>
<dbReference type="InterPro" id="IPR002545">
    <property type="entry name" value="CheW-lke_dom"/>
</dbReference>
<evidence type="ECO:0000256" key="3">
    <source>
        <dbReference type="ARBA" id="ARBA00022490"/>
    </source>
</evidence>
<dbReference type="OrthoDB" id="9790406at2"/>
<dbReference type="GO" id="GO:0007165">
    <property type="term" value="P:signal transduction"/>
    <property type="evidence" value="ECO:0007669"/>
    <property type="project" value="InterPro"/>
</dbReference>
<dbReference type="SUPFAM" id="SSF50341">
    <property type="entry name" value="CheW-like"/>
    <property type="match status" value="1"/>
</dbReference>
<organism evidence="5 6">
    <name type="scientific">Catenovulum agarivorans DS-2</name>
    <dbReference type="NCBI Taxonomy" id="1328313"/>
    <lineage>
        <taxon>Bacteria</taxon>
        <taxon>Pseudomonadati</taxon>
        <taxon>Pseudomonadota</taxon>
        <taxon>Gammaproteobacteria</taxon>
        <taxon>Alteromonadales</taxon>
        <taxon>Alteromonadaceae</taxon>
        <taxon>Catenovulum</taxon>
    </lineage>
</organism>
<evidence type="ECO:0000313" key="6">
    <source>
        <dbReference type="Proteomes" id="UP000019276"/>
    </source>
</evidence>
<proteinExistence type="predicted"/>
<dbReference type="InterPro" id="IPR039315">
    <property type="entry name" value="CheW"/>
</dbReference>
<name>W7Q7F6_9ALTE</name>
<gene>
    <name evidence="5" type="ORF">DS2_16169</name>
</gene>
<dbReference type="Proteomes" id="UP000019276">
    <property type="component" value="Unassembled WGS sequence"/>
</dbReference>
<dbReference type="STRING" id="1328313.DS2_16169"/>
<dbReference type="InterPro" id="IPR036061">
    <property type="entry name" value="CheW-like_dom_sf"/>
</dbReference>
<keyword evidence="6" id="KW-1185">Reference proteome</keyword>
<feature type="domain" description="CheW-like" evidence="4">
    <location>
        <begin position="25"/>
        <end position="167"/>
    </location>
</feature>
<dbReference type="SMART" id="SM00260">
    <property type="entry name" value="CheW"/>
    <property type="match status" value="1"/>
</dbReference>
<reference evidence="5 6" key="1">
    <citation type="journal article" date="2014" name="Genome Announc.">
        <title>Draft Genome Sequence of the Agar-Degrading Bacterium Catenovulum sp. Strain DS-2, Isolated from Intestines of Haliotis diversicolor.</title>
        <authorList>
            <person name="Shan D."/>
            <person name="Li X."/>
            <person name="Gu Z."/>
            <person name="Wei G."/>
            <person name="Gao Z."/>
            <person name="Shao Z."/>
        </authorList>
    </citation>
    <scope>NUCLEOTIDE SEQUENCE [LARGE SCALE GENOMIC DNA]</scope>
    <source>
        <strain evidence="5 6">DS-2</strain>
    </source>
</reference>
<dbReference type="GO" id="GO:0005829">
    <property type="term" value="C:cytosol"/>
    <property type="evidence" value="ECO:0007669"/>
    <property type="project" value="TreeGrafter"/>
</dbReference>
<evidence type="ECO:0000259" key="4">
    <source>
        <dbReference type="PROSITE" id="PS50851"/>
    </source>
</evidence>
<dbReference type="AlphaFoldDB" id="W7Q7F6"/>
<sequence>MSEDINVDELNQRLGLLEGVENADVEQYLSFFLDNEEYAVDILRVQEIRCWEGATVIPNSPVSVKGVMNLRGTIVPVMDLRLRLGLPEQAYKPLTVVIVLKFETSDGREKISGVVVDAVADVHSISPDDIQQAPELSSNVNATFVKGLGCTESGALILLDPDTLLAI</sequence>
<dbReference type="Gene3D" id="2.40.50.180">
    <property type="entry name" value="CheA-289, Domain 4"/>
    <property type="match status" value="1"/>
</dbReference>
<dbReference type="Gene3D" id="2.30.30.40">
    <property type="entry name" value="SH3 Domains"/>
    <property type="match status" value="1"/>
</dbReference>
<dbReference type="RefSeq" id="WP_081754307.1">
    <property type="nucleotide sequence ID" value="NZ_ARZY01000039.1"/>
</dbReference>
<comment type="subcellular location">
    <subcellularLocation>
        <location evidence="1">Cytoplasm</location>
    </subcellularLocation>
</comment>
<comment type="caution">
    <text evidence="5">The sequence shown here is derived from an EMBL/GenBank/DDBJ whole genome shotgun (WGS) entry which is preliminary data.</text>
</comment>
<dbReference type="Pfam" id="PF01584">
    <property type="entry name" value="CheW"/>
    <property type="match status" value="1"/>
</dbReference>
<dbReference type="EMBL" id="ARZY01000039">
    <property type="protein sequence ID" value="EWH08704.1"/>
    <property type="molecule type" value="Genomic_DNA"/>
</dbReference>
<protein>
    <recommendedName>
        <fullName evidence="2">Chemotaxis protein CheW</fullName>
    </recommendedName>
</protein>
<dbReference type="PANTHER" id="PTHR22617:SF45">
    <property type="entry name" value="CHEMOTAXIS PROTEIN CHEW"/>
    <property type="match status" value="1"/>
</dbReference>
<evidence type="ECO:0000313" key="5">
    <source>
        <dbReference type="EMBL" id="EWH08704.1"/>
    </source>
</evidence>